<dbReference type="OrthoDB" id="5367534at2759"/>
<dbReference type="GO" id="GO:0038202">
    <property type="term" value="P:TORC1 signaling"/>
    <property type="evidence" value="ECO:0007669"/>
    <property type="project" value="EnsemblFungi"/>
</dbReference>
<feature type="compositionally biased region" description="Basic residues" evidence="1">
    <location>
        <begin position="221"/>
        <end position="234"/>
    </location>
</feature>
<dbReference type="EMBL" id="KE546989">
    <property type="protein sequence ID" value="EPY52854.1"/>
    <property type="molecule type" value="Genomic_DNA"/>
</dbReference>
<feature type="compositionally biased region" description="Low complexity" evidence="1">
    <location>
        <begin position="353"/>
        <end position="370"/>
    </location>
</feature>
<proteinExistence type="predicted"/>
<evidence type="ECO:0000256" key="1">
    <source>
        <dbReference type="SAM" id="MobiDB-lite"/>
    </source>
</evidence>
<dbReference type="GO" id="GO:0031931">
    <property type="term" value="C:TORC1 complex"/>
    <property type="evidence" value="ECO:0007669"/>
    <property type="project" value="EnsemblFungi"/>
</dbReference>
<dbReference type="HOGENOM" id="CLU_638031_0_0_1"/>
<reference evidence="2 3" key="1">
    <citation type="journal article" date="2011" name="Science">
        <title>Comparative functional genomics of the fission yeasts.</title>
        <authorList>
            <person name="Rhind N."/>
            <person name="Chen Z."/>
            <person name="Yassour M."/>
            <person name="Thompson D.A."/>
            <person name="Haas B.J."/>
            <person name="Habib N."/>
            <person name="Wapinski I."/>
            <person name="Roy S."/>
            <person name="Lin M.F."/>
            <person name="Heiman D.I."/>
            <person name="Young S.K."/>
            <person name="Furuya K."/>
            <person name="Guo Y."/>
            <person name="Pidoux A."/>
            <person name="Chen H.M."/>
            <person name="Robbertse B."/>
            <person name="Goldberg J.M."/>
            <person name="Aoki K."/>
            <person name="Bayne E.H."/>
            <person name="Berlin A.M."/>
            <person name="Desjardins C.A."/>
            <person name="Dobbs E."/>
            <person name="Dukaj L."/>
            <person name="Fan L."/>
            <person name="FitzGerald M.G."/>
            <person name="French C."/>
            <person name="Gujja S."/>
            <person name="Hansen K."/>
            <person name="Keifenheim D."/>
            <person name="Levin J.Z."/>
            <person name="Mosher R.A."/>
            <person name="Mueller C.A."/>
            <person name="Pfiffner J."/>
            <person name="Priest M."/>
            <person name="Russ C."/>
            <person name="Smialowska A."/>
            <person name="Swoboda P."/>
            <person name="Sykes S.M."/>
            <person name="Vaughn M."/>
            <person name="Vengrova S."/>
            <person name="Yoder R."/>
            <person name="Zeng Q."/>
            <person name="Allshire R."/>
            <person name="Baulcombe D."/>
            <person name="Birren B.W."/>
            <person name="Brown W."/>
            <person name="Ekwall K."/>
            <person name="Kellis M."/>
            <person name="Leatherwood J."/>
            <person name="Levin H."/>
            <person name="Margalit H."/>
            <person name="Martienssen R."/>
            <person name="Nieduszynski C.A."/>
            <person name="Spatafora J.W."/>
            <person name="Friedman N."/>
            <person name="Dalgaard J.Z."/>
            <person name="Baumann P."/>
            <person name="Niki H."/>
            <person name="Regev A."/>
            <person name="Nusbaum C."/>
        </authorList>
    </citation>
    <scope>NUCLEOTIDE SEQUENCE [LARGE SCALE GENOMIC DNA]</scope>
    <source>
        <strain evidence="3">OY26 / ATCC MYA-4695 / CBS 11777 / NBRC 106824 / NRRL Y48691</strain>
    </source>
</reference>
<dbReference type="RefSeq" id="XP_013022732.1">
    <property type="nucleotide sequence ID" value="XM_013167278.1"/>
</dbReference>
<feature type="region of interest" description="Disordered" evidence="1">
    <location>
        <begin position="208"/>
        <end position="262"/>
    </location>
</feature>
<dbReference type="Proteomes" id="UP000015464">
    <property type="component" value="Unassembled WGS sequence"/>
</dbReference>
<protein>
    <submittedName>
        <fullName evidence="2">Tor Complex Tor2 interacting protein 1</fullName>
    </submittedName>
</protein>
<feature type="compositionally biased region" description="Basic and acidic residues" evidence="1">
    <location>
        <begin position="235"/>
        <end position="251"/>
    </location>
</feature>
<dbReference type="GeneID" id="25036497"/>
<gene>
    <name evidence="2" type="ORF">SPOG_02173</name>
</gene>
<accession>S9W2T5</accession>
<keyword evidence="3" id="KW-1185">Reference proteome</keyword>
<feature type="compositionally biased region" description="Polar residues" evidence="1">
    <location>
        <begin position="310"/>
        <end position="324"/>
    </location>
</feature>
<organism evidence="2 3">
    <name type="scientific">Schizosaccharomyces cryophilus (strain OY26 / ATCC MYA-4695 / CBS 11777 / NBRC 106824 / NRRL Y48691)</name>
    <name type="common">Fission yeast</name>
    <dbReference type="NCBI Taxonomy" id="653667"/>
    <lineage>
        <taxon>Eukaryota</taxon>
        <taxon>Fungi</taxon>
        <taxon>Dikarya</taxon>
        <taxon>Ascomycota</taxon>
        <taxon>Taphrinomycotina</taxon>
        <taxon>Schizosaccharomycetes</taxon>
        <taxon>Schizosaccharomycetales</taxon>
        <taxon>Schizosaccharomycetaceae</taxon>
        <taxon>Schizosaccharomyces</taxon>
    </lineage>
</organism>
<evidence type="ECO:0000313" key="2">
    <source>
        <dbReference type="EMBL" id="EPY52854.1"/>
    </source>
</evidence>
<feature type="region of interest" description="Disordered" evidence="1">
    <location>
        <begin position="351"/>
        <end position="373"/>
    </location>
</feature>
<dbReference type="STRING" id="653667.S9W2T5"/>
<name>S9W2T5_SCHCR</name>
<dbReference type="OMA" id="PMTIQSS"/>
<feature type="region of interest" description="Disordered" evidence="1">
    <location>
        <begin position="299"/>
        <end position="330"/>
    </location>
</feature>
<evidence type="ECO:0000313" key="3">
    <source>
        <dbReference type="Proteomes" id="UP000015464"/>
    </source>
</evidence>
<sequence length="432" mass="49189">MPLQFSFGDGLSCNCLNLRILGIPNDTKQKWVPVPSDLIRIKLYSLSQVHHIEGKSIVACKGCCISLFVVKEVVHDLKLYLKEKEDVNVEIYVYEKAKLLSTFKDTKTVSQFGIRMDMLSSFQDITSNDQENLRTQLDPEIDTCLNNLVSERKKENRQALLAFLRSQQNSYEEYTKKLRREAFNLNQNTLHEPKIRYEGEMKAFVSPFRESLPNGKSEVKHSHRTRRSKSKKHVAFTDKFEVISSDKEHPTEPAGSHKQSLNAPQFLEALSNKDNDGLEVSSPTKDDYNSSEELAFDISFSDSNGDEQPLETTLPSGTGESDTLTSEKHSKEKDVFMELDSSYSERLPMTIQSSSYTERTSSSSLSSDSSFEAPTASFVDRKERWSRMLQKADEHSRSVRAKSMGYNLANDDPNLITSYKHSFLSHGWKSLN</sequence>
<dbReference type="AlphaFoldDB" id="S9W2T5"/>